<gene>
    <name evidence="1" type="ORF">M9Y10_036174</name>
</gene>
<comment type="caution">
    <text evidence="1">The sequence shown here is derived from an EMBL/GenBank/DDBJ whole genome shotgun (WGS) entry which is preliminary data.</text>
</comment>
<evidence type="ECO:0000313" key="2">
    <source>
        <dbReference type="Proteomes" id="UP001470230"/>
    </source>
</evidence>
<name>A0ABR2GVN0_9EUKA</name>
<proteinExistence type="predicted"/>
<dbReference type="EMBL" id="JAPFFF010000058">
    <property type="protein sequence ID" value="KAK8837642.1"/>
    <property type="molecule type" value="Genomic_DNA"/>
</dbReference>
<keyword evidence="2" id="KW-1185">Reference proteome</keyword>
<dbReference type="SUPFAM" id="SSF51126">
    <property type="entry name" value="Pectin lyase-like"/>
    <property type="match status" value="1"/>
</dbReference>
<evidence type="ECO:0008006" key="3">
    <source>
        <dbReference type="Google" id="ProtNLM"/>
    </source>
</evidence>
<reference evidence="1 2" key="1">
    <citation type="submission" date="2024-04" db="EMBL/GenBank/DDBJ databases">
        <title>Tritrichomonas musculus Genome.</title>
        <authorList>
            <person name="Alves-Ferreira E."/>
            <person name="Grigg M."/>
            <person name="Lorenzi H."/>
            <person name="Galac M."/>
        </authorList>
    </citation>
    <scope>NUCLEOTIDE SEQUENCE [LARGE SCALE GENOMIC DNA]</scope>
    <source>
        <strain evidence="1 2">EAF2021</strain>
    </source>
</reference>
<sequence>MNISIYGIFLHSILQPSAYFQIAKSSTTFSLQCSTFSHFVSPVIRINNINSARSLSVFNSIFKFSKALEMESHSGSKCKSSKILNLDHQSHSSTCIDFIDCKFLNCSSLEYGGAVEVSSCNISFNYCIFRDCSSKFGGSIYSTHSKKMIVNQTSIVGSRAERFGAIYSDSRRFEFSTNISFTNISKSIGTIYIAGIRVETTRPNFQFVKFVSTYSKNFGAIWDWSTKPTTSIYFSCEFSNVTSDTPGAAITLYHWLQQAHIENCIFHGSKGPDPIYIYFFSSESDVLIQKCKFDLPENSSIGQRYDGNNITSVNNTFAL</sequence>
<dbReference type="Proteomes" id="UP001470230">
    <property type="component" value="Unassembled WGS sequence"/>
</dbReference>
<evidence type="ECO:0000313" key="1">
    <source>
        <dbReference type="EMBL" id="KAK8837642.1"/>
    </source>
</evidence>
<dbReference type="InterPro" id="IPR011050">
    <property type="entry name" value="Pectin_lyase_fold/virulence"/>
</dbReference>
<organism evidence="1 2">
    <name type="scientific">Tritrichomonas musculus</name>
    <dbReference type="NCBI Taxonomy" id="1915356"/>
    <lineage>
        <taxon>Eukaryota</taxon>
        <taxon>Metamonada</taxon>
        <taxon>Parabasalia</taxon>
        <taxon>Tritrichomonadida</taxon>
        <taxon>Tritrichomonadidae</taxon>
        <taxon>Tritrichomonas</taxon>
    </lineage>
</organism>
<accession>A0ABR2GVN0</accession>
<protein>
    <recommendedName>
        <fullName evidence="3">Right handed beta helix domain-containing protein</fullName>
    </recommendedName>
</protein>